<comment type="catalytic activity">
    <reaction evidence="10">
        <text>tRNA(Leu) + L-leucine + ATP = L-leucyl-tRNA(Leu) + AMP + diphosphate</text>
        <dbReference type="Rhea" id="RHEA:11688"/>
        <dbReference type="Rhea" id="RHEA-COMP:9613"/>
        <dbReference type="Rhea" id="RHEA-COMP:9622"/>
        <dbReference type="ChEBI" id="CHEBI:30616"/>
        <dbReference type="ChEBI" id="CHEBI:33019"/>
        <dbReference type="ChEBI" id="CHEBI:57427"/>
        <dbReference type="ChEBI" id="CHEBI:78442"/>
        <dbReference type="ChEBI" id="CHEBI:78494"/>
        <dbReference type="ChEBI" id="CHEBI:456215"/>
        <dbReference type="EC" id="6.1.1.4"/>
    </reaction>
</comment>
<dbReference type="InterPro" id="IPR009080">
    <property type="entry name" value="tRNAsynth_Ia_anticodon-bd"/>
</dbReference>
<evidence type="ECO:0000313" key="17">
    <source>
        <dbReference type="EMBL" id="LAB69553.1"/>
    </source>
</evidence>
<dbReference type="GO" id="GO:0002161">
    <property type="term" value="F:aminoacyl-tRNA deacylase activity"/>
    <property type="evidence" value="ECO:0007669"/>
    <property type="project" value="InterPro"/>
</dbReference>
<protein>
    <recommendedName>
        <fullName evidence="3">leucine--tRNA ligase</fullName>
        <ecNumber evidence="3">6.1.1.4</ecNumber>
    </recommendedName>
    <alternativeName>
        <fullName evidence="9">Leucyl-tRNA synthetase</fullName>
    </alternativeName>
</protein>
<dbReference type="PRINTS" id="PR00985">
    <property type="entry name" value="TRNASYNTHLEU"/>
</dbReference>
<dbReference type="SUPFAM" id="SSF47323">
    <property type="entry name" value="Anticodon-binding domain of a subclass of class I aminoacyl-tRNA synthetases"/>
    <property type="match status" value="1"/>
</dbReference>
<dbReference type="GO" id="GO:0004823">
    <property type="term" value="F:leucine-tRNA ligase activity"/>
    <property type="evidence" value="ECO:0007669"/>
    <property type="project" value="UniProtKB-EC"/>
</dbReference>
<dbReference type="EMBL" id="IACF01003950">
    <property type="protein sequence ID" value="LAB69553.1"/>
    <property type="molecule type" value="mRNA"/>
</dbReference>
<evidence type="ECO:0000256" key="2">
    <source>
        <dbReference type="ARBA" id="ARBA00005594"/>
    </source>
</evidence>
<evidence type="ECO:0000256" key="11">
    <source>
        <dbReference type="RuleBase" id="RU363035"/>
    </source>
</evidence>
<keyword evidence="12" id="KW-0175">Coiled coil</keyword>
<feature type="domain" description="Methionyl/Valyl/Leucyl/Isoleucyl-tRNA synthetase anticodon-binding" evidence="15">
    <location>
        <begin position="801"/>
        <end position="896"/>
    </location>
</feature>
<dbReference type="SUPFAM" id="SSF52374">
    <property type="entry name" value="Nucleotidylyl transferase"/>
    <property type="match status" value="1"/>
</dbReference>
<dbReference type="Pfam" id="PF08264">
    <property type="entry name" value="Anticodon_1"/>
    <property type="match status" value="1"/>
</dbReference>
<feature type="region of interest" description="Disordered" evidence="13">
    <location>
        <begin position="690"/>
        <end position="712"/>
    </location>
</feature>
<evidence type="ECO:0000256" key="5">
    <source>
        <dbReference type="ARBA" id="ARBA00022741"/>
    </source>
</evidence>
<evidence type="ECO:0000256" key="1">
    <source>
        <dbReference type="ARBA" id="ARBA00004305"/>
    </source>
</evidence>
<comment type="similarity">
    <text evidence="2 11">Belongs to the class-I aminoacyl-tRNA synthetase family.</text>
</comment>
<feature type="coiled-coil region" evidence="12">
    <location>
        <begin position="341"/>
        <end position="368"/>
    </location>
</feature>
<evidence type="ECO:0000256" key="6">
    <source>
        <dbReference type="ARBA" id="ARBA00022840"/>
    </source>
</evidence>
<dbReference type="FunFam" id="3.40.50.620:FF:000100">
    <property type="entry name" value="probable leucine--tRNA ligase, mitochondrial"/>
    <property type="match status" value="1"/>
</dbReference>
<dbReference type="Gene3D" id="3.40.50.620">
    <property type="entry name" value="HUPs"/>
    <property type="match status" value="2"/>
</dbReference>
<sequence length="996" mass="112957">MKHLLSCVKYTCQTYQLVSKVKYPASQCTRSIFSKSLKWDEEFPTPAVLQEVEAHWRGVFEKQYKQRHDGISSTSTKKKKYILAMFPYPSGLLHMGHIRVYTMSDTMARYYTAQGYQVIHPIGWDSFGLPAENAAREHGISPAAWTKQNISNMKEQFKELGCSFDWWREVSTCEPQYYRWTQELFLRMYRAGLAYKKEAFVNWDPVDETVLANEQVDQQGRAWRSGAVVEQKLLNQWYIRSTRFSKSLQDGLDSPQLQDWKYIVPLQKNWIGECNGFIVNMNLTFSQEESTATSNPTSDHLNLSKNSNDCISVFTKHPELLYAVSFIAVRSDHFLVKSGYREHQQTQESSLQNSKQELQAKYKILKAAVRNPLSEKPIPIIVADDLPYDKDVAEYYVGYGGGSKLNKEICDAWGIDTVQVLESGNLMDYLGEHDNTAEGDGEVENNPDCKSSENSADVRIPEEVLINSGALSGLSAVEARTAALSTLQQSGAGGYAASSNLRDWLISRQRYWGTPIPMIECPSCGTVPVPSEQLPVLLPDMTDTGSGGDGSDTNSHILAGLQHCHEWRKCSCPKCGGPAERETDTIDTFVDSSWYFLRFLDPDNEKEAFSREAADAAMPVDLYIGGVEHAVLHLYFARFLQHFLHSEGLTQHTEPFTRLLLMGRIKAAAYIRRSDGKYLPRDAVDFSVKPPVDKETRSPVQTVNEKMSKSKHNGVDPRVVVQQYSTDAMRLAVVRGESPVTNRNWRDDSVVPVMKMINLVWRTVGRFIYEREKDSLKENEDNESVRSGVISEACLNLRKVRNNAVFYITYNMDNLLPNASIRQLETFVHQIRSVPLSAMREPEFEKSLAALLVMLAPIIPHMSAELWLAFSTYANTKHFQEGTVQEQPWPQRDAGFQPTVIFTCSVNDEYVFKTELSYDEFTSFNEQKMIGDLILREAKVRDSIAGQPILKSAVDMNHLGTTMSLSLYTLDEEALKKKKKSDKAKRKEKNKAAAKK</sequence>
<evidence type="ECO:0000256" key="3">
    <source>
        <dbReference type="ARBA" id="ARBA00013164"/>
    </source>
</evidence>
<evidence type="ECO:0000256" key="4">
    <source>
        <dbReference type="ARBA" id="ARBA00022598"/>
    </source>
</evidence>
<keyword evidence="7 11" id="KW-0648">Protein biosynthesis</keyword>
<feature type="region of interest" description="Disordered" evidence="13">
    <location>
        <begin position="435"/>
        <end position="455"/>
    </location>
</feature>
<dbReference type="InterPro" id="IPR025709">
    <property type="entry name" value="Leu_tRNA-synth_edit"/>
</dbReference>
<dbReference type="InterPro" id="IPR009008">
    <property type="entry name" value="Val/Leu/Ile-tRNA-synth_edit"/>
</dbReference>
<dbReference type="InterPro" id="IPR002300">
    <property type="entry name" value="aa-tRNA-synth_Ia"/>
</dbReference>
<feature type="domain" description="Aminoacyl-tRNA synthetase class Ia" evidence="14">
    <location>
        <begin position="705"/>
        <end position="737"/>
    </location>
</feature>
<feature type="domain" description="Leucyl-tRNA synthetase editing" evidence="16">
    <location>
        <begin position="268"/>
        <end position="384"/>
    </location>
</feature>
<keyword evidence="4 11" id="KW-0436">Ligase</keyword>
<name>A0A2P2I6A3_9CRUS</name>
<evidence type="ECO:0000256" key="10">
    <source>
        <dbReference type="ARBA" id="ARBA00047469"/>
    </source>
</evidence>
<feature type="domain" description="Aminoacyl-tRNA synthetase class Ia" evidence="14">
    <location>
        <begin position="499"/>
        <end position="667"/>
    </location>
</feature>
<feature type="domain" description="Aminoacyl-tRNA synthetase class Ia" evidence="14">
    <location>
        <begin position="73"/>
        <end position="250"/>
    </location>
</feature>
<dbReference type="Pfam" id="PF00133">
    <property type="entry name" value="tRNA-synt_1"/>
    <property type="match status" value="3"/>
</dbReference>
<evidence type="ECO:0000256" key="8">
    <source>
        <dbReference type="ARBA" id="ARBA00023146"/>
    </source>
</evidence>
<dbReference type="FunFam" id="3.40.50.620:FF:000003">
    <property type="entry name" value="Leucine--tRNA ligase"/>
    <property type="match status" value="1"/>
</dbReference>
<dbReference type="PROSITE" id="PS00178">
    <property type="entry name" value="AA_TRNA_LIGASE_I"/>
    <property type="match status" value="1"/>
</dbReference>
<feature type="region of interest" description="Disordered" evidence="13">
    <location>
        <begin position="976"/>
        <end position="996"/>
    </location>
</feature>
<keyword evidence="8 11" id="KW-0030">Aminoacyl-tRNA synthetase</keyword>
<evidence type="ECO:0000259" key="16">
    <source>
        <dbReference type="Pfam" id="PF13603"/>
    </source>
</evidence>
<evidence type="ECO:0000259" key="14">
    <source>
        <dbReference type="Pfam" id="PF00133"/>
    </source>
</evidence>
<keyword evidence="5 11" id="KW-0547">Nucleotide-binding</keyword>
<dbReference type="EC" id="6.1.1.4" evidence="3"/>
<comment type="subcellular location">
    <subcellularLocation>
        <location evidence="1">Mitochondrion matrix</location>
    </subcellularLocation>
</comment>
<dbReference type="InterPro" id="IPR013155">
    <property type="entry name" value="M/V/L/I-tRNA-synth_anticd-bd"/>
</dbReference>
<dbReference type="InterPro" id="IPR001412">
    <property type="entry name" value="aa-tRNA-synth_I_CS"/>
</dbReference>
<dbReference type="Pfam" id="PF13603">
    <property type="entry name" value="tRNA-synt_1_2"/>
    <property type="match status" value="1"/>
</dbReference>
<evidence type="ECO:0000256" key="13">
    <source>
        <dbReference type="SAM" id="MobiDB-lite"/>
    </source>
</evidence>
<dbReference type="SUPFAM" id="SSF50677">
    <property type="entry name" value="ValRS/IleRS/LeuRS editing domain"/>
    <property type="match status" value="1"/>
</dbReference>
<evidence type="ECO:0000256" key="7">
    <source>
        <dbReference type="ARBA" id="ARBA00022917"/>
    </source>
</evidence>
<dbReference type="GO" id="GO:0032543">
    <property type="term" value="P:mitochondrial translation"/>
    <property type="evidence" value="ECO:0007669"/>
    <property type="project" value="TreeGrafter"/>
</dbReference>
<reference evidence="17" key="1">
    <citation type="journal article" date="2018" name="Biosci. Biotechnol. Biochem.">
        <title>Polysaccharide hydrolase of the hadal zone amphipods Hirondellea gigas.</title>
        <authorList>
            <person name="Kobayashi H."/>
            <person name="Nagahama T."/>
            <person name="Arai W."/>
            <person name="Sasagawa Y."/>
            <person name="Umeda M."/>
            <person name="Hayashi T."/>
            <person name="Nikaido I."/>
            <person name="Watanabe H."/>
            <person name="Oguri K."/>
            <person name="Kitazato H."/>
            <person name="Fujioka K."/>
            <person name="Kido Y."/>
            <person name="Takami H."/>
        </authorList>
    </citation>
    <scope>NUCLEOTIDE SEQUENCE</scope>
    <source>
        <tissue evidence="17">Whole body</tissue>
    </source>
</reference>
<dbReference type="InterPro" id="IPR014729">
    <property type="entry name" value="Rossmann-like_a/b/a_fold"/>
</dbReference>
<dbReference type="AlphaFoldDB" id="A0A2P2I6A3"/>
<evidence type="ECO:0000256" key="9">
    <source>
        <dbReference type="ARBA" id="ARBA00030520"/>
    </source>
</evidence>
<dbReference type="GO" id="GO:0005524">
    <property type="term" value="F:ATP binding"/>
    <property type="evidence" value="ECO:0007669"/>
    <property type="project" value="UniProtKB-KW"/>
</dbReference>
<dbReference type="PANTHER" id="PTHR43740:SF2">
    <property type="entry name" value="LEUCINE--TRNA LIGASE, MITOCHONDRIAL"/>
    <property type="match status" value="1"/>
</dbReference>
<dbReference type="GO" id="GO:0005759">
    <property type="term" value="C:mitochondrial matrix"/>
    <property type="evidence" value="ECO:0007669"/>
    <property type="project" value="UniProtKB-SubCell"/>
</dbReference>
<keyword evidence="6 11" id="KW-0067">ATP-binding</keyword>
<dbReference type="Gene3D" id="1.10.730.10">
    <property type="entry name" value="Isoleucyl-tRNA Synthetase, Domain 1"/>
    <property type="match status" value="1"/>
</dbReference>
<dbReference type="InterPro" id="IPR002302">
    <property type="entry name" value="Leu-tRNA-ligase"/>
</dbReference>
<proteinExistence type="evidence at transcript level"/>
<evidence type="ECO:0000256" key="12">
    <source>
        <dbReference type="SAM" id="Coils"/>
    </source>
</evidence>
<organism evidence="17">
    <name type="scientific">Hirondellea gigas</name>
    <dbReference type="NCBI Taxonomy" id="1518452"/>
    <lineage>
        <taxon>Eukaryota</taxon>
        <taxon>Metazoa</taxon>
        <taxon>Ecdysozoa</taxon>
        <taxon>Arthropoda</taxon>
        <taxon>Crustacea</taxon>
        <taxon>Multicrustacea</taxon>
        <taxon>Malacostraca</taxon>
        <taxon>Eumalacostraca</taxon>
        <taxon>Peracarida</taxon>
        <taxon>Amphipoda</taxon>
        <taxon>Amphilochidea</taxon>
        <taxon>Lysianassida</taxon>
        <taxon>Lysianassidira</taxon>
        <taxon>Lysianassoidea</taxon>
        <taxon>Lysianassidae</taxon>
        <taxon>Hirondellea</taxon>
    </lineage>
</organism>
<dbReference type="PANTHER" id="PTHR43740">
    <property type="entry name" value="LEUCYL-TRNA SYNTHETASE"/>
    <property type="match status" value="1"/>
</dbReference>
<dbReference type="GO" id="GO:0006429">
    <property type="term" value="P:leucyl-tRNA aminoacylation"/>
    <property type="evidence" value="ECO:0007669"/>
    <property type="project" value="InterPro"/>
</dbReference>
<evidence type="ECO:0000259" key="15">
    <source>
        <dbReference type="Pfam" id="PF08264"/>
    </source>
</evidence>
<accession>A0A2P2I6A3</accession>